<evidence type="ECO:0000256" key="13">
    <source>
        <dbReference type="PIRSR" id="PIRSR001529-1"/>
    </source>
</evidence>
<keyword evidence="9 12" id="KW-0030">Aminoacyl-tRNA synthetase</keyword>
<feature type="binding site" evidence="12 13">
    <location>
        <position position="285"/>
    </location>
    <ligand>
        <name>L-serine</name>
        <dbReference type="ChEBI" id="CHEBI:33384"/>
    </ligand>
</feature>
<accession>A0AAW5EF88</accession>
<evidence type="ECO:0000256" key="2">
    <source>
        <dbReference type="ARBA" id="ARBA00005045"/>
    </source>
</evidence>
<evidence type="ECO:0000256" key="3">
    <source>
        <dbReference type="ARBA" id="ARBA00010728"/>
    </source>
</evidence>
<evidence type="ECO:0000256" key="8">
    <source>
        <dbReference type="ARBA" id="ARBA00022917"/>
    </source>
</evidence>
<proteinExistence type="inferred from homology"/>
<feature type="binding site" evidence="13">
    <location>
        <position position="262"/>
    </location>
    <ligand>
        <name>L-serine</name>
        <dbReference type="ChEBI" id="CHEBI:33384"/>
    </ligand>
</feature>
<dbReference type="EMBL" id="JAKTTI010000059">
    <property type="protein sequence ID" value="MCH1627858.1"/>
    <property type="molecule type" value="Genomic_DNA"/>
</dbReference>
<keyword evidence="7 12" id="KW-0067">ATP-binding</keyword>
<evidence type="ECO:0000256" key="9">
    <source>
        <dbReference type="ARBA" id="ARBA00023146"/>
    </source>
</evidence>
<dbReference type="GO" id="GO:0006434">
    <property type="term" value="P:seryl-tRNA aminoacylation"/>
    <property type="evidence" value="ECO:0007669"/>
    <property type="project" value="UniProtKB-UniRule"/>
</dbReference>
<name>A0AAW5EF88_9BACI</name>
<organism evidence="17 18">
    <name type="scientific">Fredinandcohnia quinoae</name>
    <dbReference type="NCBI Taxonomy" id="2918902"/>
    <lineage>
        <taxon>Bacteria</taxon>
        <taxon>Bacillati</taxon>
        <taxon>Bacillota</taxon>
        <taxon>Bacilli</taxon>
        <taxon>Bacillales</taxon>
        <taxon>Bacillaceae</taxon>
        <taxon>Fredinandcohnia</taxon>
    </lineage>
</organism>
<evidence type="ECO:0000256" key="10">
    <source>
        <dbReference type="ARBA" id="ARBA00047929"/>
    </source>
</evidence>
<dbReference type="InterPro" id="IPR002314">
    <property type="entry name" value="aa-tRNA-synt_IIb"/>
</dbReference>
<dbReference type="Gene3D" id="1.10.287.40">
    <property type="entry name" value="Serine-tRNA synthetase, tRNA binding domain"/>
    <property type="match status" value="1"/>
</dbReference>
<evidence type="ECO:0000313" key="17">
    <source>
        <dbReference type="EMBL" id="MCH1627858.1"/>
    </source>
</evidence>
<dbReference type="InterPro" id="IPR033729">
    <property type="entry name" value="SerRS_core"/>
</dbReference>
<comment type="subunit">
    <text evidence="12">Homodimer. The tRNA molecule binds across the dimer.</text>
</comment>
<reference evidence="17" key="1">
    <citation type="submission" date="2022-02" db="EMBL/GenBank/DDBJ databases">
        <title>Fredinandcohnia quinoae sp. nov. isolated from Chenopodium quinoa seeds.</title>
        <authorList>
            <person name="Saati-Santamaria Z."/>
            <person name="Flores-Felix J.D."/>
            <person name="Igual J.M."/>
            <person name="Velazquez E."/>
            <person name="Garcia-Fraile P."/>
            <person name="Martinez-Molina E."/>
        </authorList>
    </citation>
    <scope>NUCLEOTIDE SEQUENCE</scope>
    <source>
        <strain evidence="17">SECRCQ15</strain>
    </source>
</reference>
<dbReference type="SUPFAM" id="SSF55681">
    <property type="entry name" value="Class II aaRS and biotin synthetases"/>
    <property type="match status" value="1"/>
</dbReference>
<sequence>MLDIKLLRTNFEEVKQRLQCRGEDLTDLGRFEELDSKRRELIAKTEELKSRRNEVSAEIAALKREKKDADQLITEMREVGDRVKVLDNELKGVEETLENLMLSIPNIPHESVPIGETEDDNVEIRKWGELPEFAFEAKPHWEVADNLKILDFERAGKVTGSRFVFYKGLGARLERALYNFMLDLHVENHGYEEVIPPYIVNRASMTGTGQLPKFEEDAFRIESEDYFLIPTAEVPVTNLHRDEILSSEELPIKYAAFSACFRSEAGSAGRDTRGLIRQHQFNKVELVKFVKPEDSYQELEDLTANAEKVLQLLGLPYRVLSMCSADLGFTAAKKYDIEVWIPSYGTYREISSCSNFEAFQARRANIRFRRERDAKPEHVHTLNGSGLAIGRTVAAILENYQQEDGSVVIPEVLRPYMGNREIIK</sequence>
<feature type="coiled-coil region" evidence="15">
    <location>
        <begin position="31"/>
        <end position="103"/>
    </location>
</feature>
<dbReference type="Proteomes" id="UP001431131">
    <property type="component" value="Unassembled WGS sequence"/>
</dbReference>
<feature type="binding site" evidence="12 14">
    <location>
        <begin position="262"/>
        <end position="264"/>
    </location>
    <ligand>
        <name>ATP</name>
        <dbReference type="ChEBI" id="CHEBI:30616"/>
    </ligand>
</feature>
<dbReference type="EC" id="6.1.1.11" evidence="12"/>
<dbReference type="PANTHER" id="PTHR43697">
    <property type="entry name" value="SERYL-TRNA SYNTHETASE"/>
    <property type="match status" value="1"/>
</dbReference>
<keyword evidence="5 12" id="KW-0436">Ligase</keyword>
<feature type="domain" description="Aminoacyl-transfer RNA synthetases class-II family profile" evidence="16">
    <location>
        <begin position="172"/>
        <end position="410"/>
    </location>
</feature>
<gene>
    <name evidence="12 17" type="primary">serS</name>
    <name evidence="17" type="ORF">MJG50_21210</name>
</gene>
<dbReference type="PROSITE" id="PS50862">
    <property type="entry name" value="AA_TRNA_LIGASE_II"/>
    <property type="match status" value="1"/>
</dbReference>
<keyword evidence="6 12" id="KW-0547">Nucleotide-binding</keyword>
<evidence type="ECO:0000256" key="15">
    <source>
        <dbReference type="SAM" id="Coils"/>
    </source>
</evidence>
<evidence type="ECO:0000259" key="16">
    <source>
        <dbReference type="PROSITE" id="PS50862"/>
    </source>
</evidence>
<comment type="pathway">
    <text evidence="2 12">Aminoacyl-tRNA biosynthesis; selenocysteinyl-tRNA(Sec) biosynthesis; L-seryl-tRNA(Sec) from L-serine and tRNA(Sec): step 1/1.</text>
</comment>
<dbReference type="Pfam" id="PF02403">
    <property type="entry name" value="Seryl_tRNA_N"/>
    <property type="match status" value="1"/>
</dbReference>
<dbReference type="GO" id="GO:0016740">
    <property type="term" value="F:transferase activity"/>
    <property type="evidence" value="ECO:0007669"/>
    <property type="project" value="UniProtKB-ARBA"/>
</dbReference>
<dbReference type="InterPro" id="IPR015866">
    <property type="entry name" value="Ser-tRNA-synth_1_N"/>
</dbReference>
<comment type="caution">
    <text evidence="12">Lacks conserved residue(s) required for the propagation of feature annotation.</text>
</comment>
<dbReference type="GO" id="GO:0140096">
    <property type="term" value="F:catalytic activity, acting on a protein"/>
    <property type="evidence" value="ECO:0007669"/>
    <property type="project" value="UniProtKB-ARBA"/>
</dbReference>
<comment type="domain">
    <text evidence="12">Consists of two distinct domains, a catalytic core and a N-terminal extension that is involved in tRNA binding.</text>
</comment>
<dbReference type="GO" id="GO:0004828">
    <property type="term" value="F:serine-tRNA ligase activity"/>
    <property type="evidence" value="ECO:0007669"/>
    <property type="project" value="UniProtKB-UniRule"/>
</dbReference>
<dbReference type="GO" id="GO:0016260">
    <property type="term" value="P:selenocysteine biosynthetic process"/>
    <property type="evidence" value="ECO:0007669"/>
    <property type="project" value="UniProtKB-UniRule"/>
</dbReference>
<protein>
    <recommendedName>
        <fullName evidence="12">Serine--tRNA ligase</fullName>
        <ecNumber evidence="12">6.1.1.11</ecNumber>
    </recommendedName>
    <alternativeName>
        <fullName evidence="12">Seryl-tRNA synthetase</fullName>
        <shortName evidence="12">SerRS</shortName>
    </alternativeName>
    <alternativeName>
        <fullName evidence="12">Seryl-tRNA(Ser/Sec) synthetase</fullName>
    </alternativeName>
</protein>
<comment type="caution">
    <text evidence="17">The sequence shown here is derived from an EMBL/GenBank/DDBJ whole genome shotgun (WGS) entry which is preliminary data.</text>
</comment>
<dbReference type="InterPro" id="IPR045864">
    <property type="entry name" value="aa-tRNA-synth_II/BPL/LPL"/>
</dbReference>
<dbReference type="Gene3D" id="3.30.930.10">
    <property type="entry name" value="Bira Bifunctional Protein, Domain 2"/>
    <property type="match status" value="1"/>
</dbReference>
<keyword evidence="15" id="KW-0175">Coiled coil</keyword>
<dbReference type="PANTHER" id="PTHR43697:SF1">
    <property type="entry name" value="SERINE--TRNA LIGASE"/>
    <property type="match status" value="1"/>
</dbReference>
<dbReference type="Pfam" id="PF00587">
    <property type="entry name" value="tRNA-synt_2b"/>
    <property type="match status" value="1"/>
</dbReference>
<evidence type="ECO:0000256" key="1">
    <source>
        <dbReference type="ARBA" id="ARBA00004496"/>
    </source>
</evidence>
<evidence type="ECO:0000256" key="11">
    <source>
        <dbReference type="ARBA" id="ARBA00048823"/>
    </source>
</evidence>
<dbReference type="InterPro" id="IPR010978">
    <property type="entry name" value="tRNA-bd_arm"/>
</dbReference>
<comment type="subcellular location">
    <subcellularLocation>
        <location evidence="1 12">Cytoplasm</location>
    </subcellularLocation>
</comment>
<evidence type="ECO:0000256" key="14">
    <source>
        <dbReference type="PIRSR" id="PIRSR001529-2"/>
    </source>
</evidence>
<dbReference type="InterPro" id="IPR002317">
    <property type="entry name" value="Ser-tRNA-ligase_type_1"/>
</dbReference>
<dbReference type="InterPro" id="IPR006195">
    <property type="entry name" value="aa-tRNA-synth_II"/>
</dbReference>
<evidence type="ECO:0000256" key="7">
    <source>
        <dbReference type="ARBA" id="ARBA00022840"/>
    </source>
</evidence>
<feature type="binding site" evidence="12">
    <location>
        <begin position="231"/>
        <end position="233"/>
    </location>
    <ligand>
        <name>L-serine</name>
        <dbReference type="ChEBI" id="CHEBI:33384"/>
    </ligand>
</feature>
<feature type="binding site" evidence="13">
    <location>
        <position position="231"/>
    </location>
    <ligand>
        <name>L-serine</name>
        <dbReference type="ChEBI" id="CHEBI:33384"/>
    </ligand>
</feature>
<dbReference type="GO" id="GO:0005737">
    <property type="term" value="C:cytoplasm"/>
    <property type="evidence" value="ECO:0007669"/>
    <property type="project" value="UniProtKB-SubCell"/>
</dbReference>
<dbReference type="NCBIfam" id="TIGR00414">
    <property type="entry name" value="serS"/>
    <property type="match status" value="1"/>
</dbReference>
<comment type="catalytic activity">
    <reaction evidence="10 12">
        <text>tRNA(Sec) + L-serine + ATP = L-seryl-tRNA(Sec) + AMP + diphosphate + H(+)</text>
        <dbReference type="Rhea" id="RHEA:42580"/>
        <dbReference type="Rhea" id="RHEA-COMP:9742"/>
        <dbReference type="Rhea" id="RHEA-COMP:10128"/>
        <dbReference type="ChEBI" id="CHEBI:15378"/>
        <dbReference type="ChEBI" id="CHEBI:30616"/>
        <dbReference type="ChEBI" id="CHEBI:33019"/>
        <dbReference type="ChEBI" id="CHEBI:33384"/>
        <dbReference type="ChEBI" id="CHEBI:78442"/>
        <dbReference type="ChEBI" id="CHEBI:78533"/>
        <dbReference type="ChEBI" id="CHEBI:456215"/>
        <dbReference type="EC" id="6.1.1.11"/>
    </reaction>
</comment>
<comment type="catalytic activity">
    <reaction evidence="11 12">
        <text>tRNA(Ser) + L-serine + ATP = L-seryl-tRNA(Ser) + AMP + diphosphate + H(+)</text>
        <dbReference type="Rhea" id="RHEA:12292"/>
        <dbReference type="Rhea" id="RHEA-COMP:9669"/>
        <dbReference type="Rhea" id="RHEA-COMP:9703"/>
        <dbReference type="ChEBI" id="CHEBI:15378"/>
        <dbReference type="ChEBI" id="CHEBI:30616"/>
        <dbReference type="ChEBI" id="CHEBI:33019"/>
        <dbReference type="ChEBI" id="CHEBI:33384"/>
        <dbReference type="ChEBI" id="CHEBI:78442"/>
        <dbReference type="ChEBI" id="CHEBI:78533"/>
        <dbReference type="ChEBI" id="CHEBI:456215"/>
        <dbReference type="EC" id="6.1.1.11"/>
    </reaction>
</comment>
<dbReference type="PRINTS" id="PR00981">
    <property type="entry name" value="TRNASYNTHSER"/>
</dbReference>
<evidence type="ECO:0000256" key="5">
    <source>
        <dbReference type="ARBA" id="ARBA00022598"/>
    </source>
</evidence>
<dbReference type="AlphaFoldDB" id="A0AAW5EF88"/>
<dbReference type="PIRSF" id="PIRSF001529">
    <property type="entry name" value="Ser-tRNA-synth_IIa"/>
    <property type="match status" value="1"/>
</dbReference>
<keyword evidence="18" id="KW-1185">Reference proteome</keyword>
<comment type="similarity">
    <text evidence="3 12">Belongs to the class-II aminoacyl-tRNA synthetase family. Type-1 seryl-tRNA synthetase subfamily.</text>
</comment>
<dbReference type="InterPro" id="IPR042103">
    <property type="entry name" value="SerRS_1_N_sf"/>
</dbReference>
<keyword evidence="4 12" id="KW-0963">Cytoplasm</keyword>
<dbReference type="SUPFAM" id="SSF46589">
    <property type="entry name" value="tRNA-binding arm"/>
    <property type="match status" value="1"/>
</dbReference>
<dbReference type="HAMAP" id="MF_00176">
    <property type="entry name" value="Ser_tRNA_synth_type1"/>
    <property type="match status" value="1"/>
</dbReference>
<feature type="binding site" evidence="13">
    <location>
        <position position="383"/>
    </location>
    <ligand>
        <name>L-serine</name>
        <dbReference type="ChEBI" id="CHEBI:33384"/>
    </ligand>
</feature>
<dbReference type="RefSeq" id="WP_240257775.1">
    <property type="nucleotide sequence ID" value="NZ_JAKTTI010000059.1"/>
</dbReference>
<feature type="binding site" evidence="12">
    <location>
        <position position="385"/>
    </location>
    <ligand>
        <name>L-serine</name>
        <dbReference type="ChEBI" id="CHEBI:33384"/>
    </ligand>
</feature>
<feature type="binding site" evidence="12 14">
    <location>
        <begin position="349"/>
        <end position="352"/>
    </location>
    <ligand>
        <name>ATP</name>
        <dbReference type="ChEBI" id="CHEBI:30616"/>
    </ligand>
</feature>
<evidence type="ECO:0000256" key="6">
    <source>
        <dbReference type="ARBA" id="ARBA00022741"/>
    </source>
</evidence>
<keyword evidence="8 12" id="KW-0648">Protein biosynthesis</keyword>
<dbReference type="GO" id="GO:0005524">
    <property type="term" value="F:ATP binding"/>
    <property type="evidence" value="ECO:0007669"/>
    <property type="project" value="UniProtKB-UniRule"/>
</dbReference>
<evidence type="ECO:0000313" key="18">
    <source>
        <dbReference type="Proteomes" id="UP001431131"/>
    </source>
</evidence>
<dbReference type="CDD" id="cd00770">
    <property type="entry name" value="SerRS_core"/>
    <property type="match status" value="1"/>
</dbReference>
<evidence type="ECO:0000256" key="4">
    <source>
        <dbReference type="ARBA" id="ARBA00022490"/>
    </source>
</evidence>
<comment type="function">
    <text evidence="12">Catalyzes the attachment of serine to tRNA(Ser). Is also able to aminoacylate tRNA(Sec) with serine, to form the misacylated tRNA L-seryl-tRNA(Sec), which will be further converted into selenocysteinyl-tRNA(Sec).</text>
</comment>
<evidence type="ECO:0000256" key="12">
    <source>
        <dbReference type="HAMAP-Rule" id="MF_00176"/>
    </source>
</evidence>